<protein>
    <submittedName>
        <fullName evidence="1">Uncharacterized protein</fullName>
    </submittedName>
</protein>
<evidence type="ECO:0000313" key="1">
    <source>
        <dbReference type="EMBL" id="MBC1198193.1"/>
    </source>
</evidence>
<organism evidence="1 2">
    <name type="scientific">Microcystis aeruginosa BLCC-F158</name>
    <dbReference type="NCBI Taxonomy" id="2755316"/>
    <lineage>
        <taxon>Bacteria</taxon>
        <taxon>Bacillati</taxon>
        <taxon>Cyanobacteriota</taxon>
        <taxon>Cyanophyceae</taxon>
        <taxon>Oscillatoriophycideae</taxon>
        <taxon>Chroococcales</taxon>
        <taxon>Microcystaceae</taxon>
        <taxon>Microcystis</taxon>
    </lineage>
</organism>
<dbReference type="EMBL" id="JACEGC010000277">
    <property type="protein sequence ID" value="MBC1198193.1"/>
    <property type="molecule type" value="Genomic_DNA"/>
</dbReference>
<accession>A0A841V402</accession>
<comment type="caution">
    <text evidence="1">The sequence shown here is derived from an EMBL/GenBank/DDBJ whole genome shotgun (WGS) entry which is preliminary data.</text>
</comment>
<dbReference type="AlphaFoldDB" id="A0A841V402"/>
<reference evidence="1 2" key="1">
    <citation type="submission" date="2020-07" db="EMBL/GenBank/DDBJ databases">
        <title>Genomes of two Microcystis aeruginosa (Cyanobacteria) strains from Florida (USA) with disparate toxicogenic potential.</title>
        <authorList>
            <person name="Lefler F.W."/>
            <person name="Barbosa M."/>
            <person name="Berthold D.E."/>
            <person name="Laughinghouse H.D. IV."/>
        </authorList>
    </citation>
    <scope>NUCLEOTIDE SEQUENCE [LARGE SCALE GENOMIC DNA]</scope>
    <source>
        <strain evidence="1 2">BLCCF158</strain>
    </source>
</reference>
<dbReference type="RefSeq" id="WP_185241527.1">
    <property type="nucleotide sequence ID" value="NZ_JACEGC010000277.1"/>
</dbReference>
<dbReference type="Proteomes" id="UP000525432">
    <property type="component" value="Unassembled WGS sequence"/>
</dbReference>
<gene>
    <name evidence="1" type="ORF">H0901_23910</name>
</gene>
<name>A0A841V402_MICAE</name>
<proteinExistence type="predicted"/>
<sequence>MHDYLLDRESLKNLTPEQLVEMVLKLQELVVKQGETIEKLGNDSVVVA</sequence>
<evidence type="ECO:0000313" key="2">
    <source>
        <dbReference type="Proteomes" id="UP000525432"/>
    </source>
</evidence>